<accession>A0AC61NR17</accession>
<protein>
    <submittedName>
        <fullName evidence="1">MmcQ/YjbR family DNA-binding protein</fullName>
    </submittedName>
</protein>
<organism evidence="1 2">
    <name type="scientific">Halosquirtibacter laminarini</name>
    <dbReference type="NCBI Taxonomy" id="3374600"/>
    <lineage>
        <taxon>Bacteria</taxon>
        <taxon>Pseudomonadati</taxon>
        <taxon>Bacteroidota</taxon>
        <taxon>Bacteroidia</taxon>
        <taxon>Marinilabiliales</taxon>
        <taxon>Prolixibacteraceae</taxon>
        <taxon>Halosquirtibacter</taxon>
    </lineage>
</organism>
<sequence length="113" mass="13464">MDIEKIREICVSKPFATECFPFDETTLVFKVHEKVFALLLLKHPHRLNLKCDPDEAIQLRETYNFVLPGYHMNKKHWNTITDIENVPDSFIIDNIHNSYQLVWNKLPLRLRSK</sequence>
<name>A0AC61NR17_9BACT</name>
<keyword evidence="1" id="KW-0238">DNA-binding</keyword>
<proteinExistence type="predicted"/>
<dbReference type="Proteomes" id="UP000826212">
    <property type="component" value="Chromosome"/>
</dbReference>
<reference evidence="1" key="1">
    <citation type="submission" date="2021-08" db="EMBL/GenBank/DDBJ databases">
        <title>Novel anaerobic bacterium isolated from sea squirt in East Sea, Republic of Korea.</title>
        <authorList>
            <person name="Nguyen T.H."/>
            <person name="Li Z."/>
            <person name="Lee Y.-J."/>
            <person name="Ko J."/>
            <person name="Kim S.-G."/>
        </authorList>
    </citation>
    <scope>NUCLEOTIDE SEQUENCE</scope>
    <source>
        <strain evidence="1">KCTC 25031</strain>
    </source>
</reference>
<keyword evidence="2" id="KW-1185">Reference proteome</keyword>
<dbReference type="EMBL" id="CP081303">
    <property type="protein sequence ID" value="QZE14154.1"/>
    <property type="molecule type" value="Genomic_DNA"/>
</dbReference>
<gene>
    <name evidence="1" type="ORF">K4L44_16775</name>
</gene>
<evidence type="ECO:0000313" key="2">
    <source>
        <dbReference type="Proteomes" id="UP000826212"/>
    </source>
</evidence>
<evidence type="ECO:0000313" key="1">
    <source>
        <dbReference type="EMBL" id="QZE14154.1"/>
    </source>
</evidence>